<dbReference type="InterPro" id="IPR014001">
    <property type="entry name" value="Helicase_ATP-bd"/>
</dbReference>
<dbReference type="SUPFAM" id="SSF52540">
    <property type="entry name" value="P-loop containing nucleoside triphosphate hydrolases"/>
    <property type="match status" value="2"/>
</dbReference>
<proteinExistence type="predicted"/>
<dbReference type="InterPro" id="IPR038718">
    <property type="entry name" value="SNF2-like_sf"/>
</dbReference>
<gene>
    <name evidence="4" type="ORF">WJX72_011536</name>
</gene>
<feature type="domain" description="Helicase C-terminal" evidence="3">
    <location>
        <begin position="1290"/>
        <end position="1462"/>
    </location>
</feature>
<dbReference type="Pfam" id="PF00271">
    <property type="entry name" value="Helicase_C"/>
    <property type="match status" value="1"/>
</dbReference>
<dbReference type="InterPro" id="IPR027417">
    <property type="entry name" value="P-loop_NTPase"/>
</dbReference>
<accession>A0AAW1R9C0</accession>
<dbReference type="SMART" id="SM00490">
    <property type="entry name" value="HELICc"/>
    <property type="match status" value="1"/>
</dbReference>
<feature type="region of interest" description="Disordered" evidence="2">
    <location>
        <begin position="814"/>
        <end position="868"/>
    </location>
</feature>
<comment type="caution">
    <text evidence="4">The sequence shown here is derived from an EMBL/GenBank/DDBJ whole genome shotgun (WGS) entry which is preliminary data.</text>
</comment>
<evidence type="ECO:0000313" key="4">
    <source>
        <dbReference type="EMBL" id="KAK9830399.1"/>
    </source>
</evidence>
<name>A0AAW1R9C0_9CHLO</name>
<dbReference type="InterPro" id="IPR052583">
    <property type="entry name" value="ATP-helicase/E3_Ub-Ligase"/>
</dbReference>
<evidence type="ECO:0000256" key="2">
    <source>
        <dbReference type="SAM" id="MobiDB-lite"/>
    </source>
</evidence>
<protein>
    <recommendedName>
        <fullName evidence="3">Helicase C-terminal domain-containing protein</fullName>
    </recommendedName>
</protein>
<dbReference type="GO" id="GO:0016787">
    <property type="term" value="F:hydrolase activity"/>
    <property type="evidence" value="ECO:0007669"/>
    <property type="project" value="UniProtKB-KW"/>
</dbReference>
<reference evidence="4 5" key="1">
    <citation type="journal article" date="2024" name="Nat. Commun.">
        <title>Phylogenomics reveals the evolutionary origins of lichenization in chlorophyte algae.</title>
        <authorList>
            <person name="Puginier C."/>
            <person name="Libourel C."/>
            <person name="Otte J."/>
            <person name="Skaloud P."/>
            <person name="Haon M."/>
            <person name="Grisel S."/>
            <person name="Petersen M."/>
            <person name="Berrin J.G."/>
            <person name="Delaux P.M."/>
            <person name="Dal Grande F."/>
            <person name="Keller J."/>
        </authorList>
    </citation>
    <scope>NUCLEOTIDE SEQUENCE [LARGE SCALE GENOMIC DNA]</scope>
    <source>
        <strain evidence="4 5">SAG 2043</strain>
    </source>
</reference>
<dbReference type="GO" id="GO:0005524">
    <property type="term" value="F:ATP binding"/>
    <property type="evidence" value="ECO:0007669"/>
    <property type="project" value="InterPro"/>
</dbReference>
<dbReference type="Gene3D" id="3.40.50.300">
    <property type="entry name" value="P-loop containing nucleotide triphosphate hydrolases"/>
    <property type="match status" value="1"/>
</dbReference>
<organism evidence="4 5">
    <name type="scientific">[Myrmecia] bisecta</name>
    <dbReference type="NCBI Taxonomy" id="41462"/>
    <lineage>
        <taxon>Eukaryota</taxon>
        <taxon>Viridiplantae</taxon>
        <taxon>Chlorophyta</taxon>
        <taxon>core chlorophytes</taxon>
        <taxon>Trebouxiophyceae</taxon>
        <taxon>Trebouxiales</taxon>
        <taxon>Trebouxiaceae</taxon>
        <taxon>Myrmecia</taxon>
    </lineage>
</organism>
<feature type="region of interest" description="Disordered" evidence="2">
    <location>
        <begin position="769"/>
        <end position="798"/>
    </location>
</feature>
<dbReference type="PROSITE" id="PS51194">
    <property type="entry name" value="HELICASE_CTER"/>
    <property type="match status" value="1"/>
</dbReference>
<feature type="region of interest" description="Disordered" evidence="2">
    <location>
        <begin position="650"/>
        <end position="689"/>
    </location>
</feature>
<dbReference type="InterPro" id="IPR001650">
    <property type="entry name" value="Helicase_C-like"/>
</dbReference>
<dbReference type="Gene3D" id="3.40.50.10810">
    <property type="entry name" value="Tandem AAA-ATPase domain"/>
    <property type="match status" value="1"/>
</dbReference>
<evidence type="ECO:0000259" key="3">
    <source>
        <dbReference type="PROSITE" id="PS51194"/>
    </source>
</evidence>
<dbReference type="PANTHER" id="PTHR45865:SF1">
    <property type="entry name" value="E3 UBIQUITIN-PROTEIN LIGASE SHPRH"/>
    <property type="match status" value="1"/>
</dbReference>
<feature type="region of interest" description="Disordered" evidence="2">
    <location>
        <begin position="304"/>
        <end position="339"/>
    </location>
</feature>
<dbReference type="EMBL" id="JALJOR010000001">
    <property type="protein sequence ID" value="KAK9830399.1"/>
    <property type="molecule type" value="Genomic_DNA"/>
</dbReference>
<evidence type="ECO:0000256" key="1">
    <source>
        <dbReference type="ARBA" id="ARBA00022801"/>
    </source>
</evidence>
<feature type="compositionally biased region" description="Basic and acidic residues" evidence="2">
    <location>
        <begin position="650"/>
        <end position="661"/>
    </location>
</feature>
<evidence type="ECO:0000313" key="5">
    <source>
        <dbReference type="Proteomes" id="UP001489004"/>
    </source>
</evidence>
<feature type="compositionally biased region" description="Low complexity" evidence="2">
    <location>
        <begin position="324"/>
        <end position="339"/>
    </location>
</feature>
<dbReference type="InterPro" id="IPR049730">
    <property type="entry name" value="SNF2/RAD54-like_C"/>
</dbReference>
<dbReference type="Pfam" id="PF00176">
    <property type="entry name" value="SNF2-rel_dom"/>
    <property type="match status" value="1"/>
</dbReference>
<feature type="region of interest" description="Disordered" evidence="2">
    <location>
        <begin position="145"/>
        <end position="181"/>
    </location>
</feature>
<sequence>MSFRTRAHPASPGFARCWDVTAEGNTVVVGQGGHQVYGVPTSKPWRAVHLLLRTQRIALQVSACCLVESNQLRMNSTMVFDVSLLPEFFEPHPTADSSTADDVGAATQLLMQRIPHQLVADDLVVDSGSRDVDVVNDSGSPACPLSWGARDHDREHDRAPAGPCDARVEEPVGSAADRSKPEERLRDEIFDMVLPTKWTAELSAPAGLTCTLFRYQRRALAWMSWQGWLPSQALRHPLWEPVQFQTGLRIIYNAWTGEARRKLRDVPPAPAISGGILSDMMGLGKTVEVIAHILQCPAPYTRPSLHQPTASHGPAPQQGPLLRLSQANGGSSGQALAAAGPVHPGGTRCSLAAAPVPILALSAVSAEASLAAAPVAAVQVTAGTHEASIRHTATLIVCPVSILQQWQREFARHAPGVNVKVYEGLRWYQKEEEAKNKKAKKKKQVEVAPPLEYTYDMQEDARKAVAQLLEADVVLTTYWVLQQEVDFNPAVERLQSLRKPKKYQVPLSPLLHLRWWRLVLDEAQMVGSGLTAVAAMASRVVSHHRWAVTGTPVGPYGLHDVGNLLAVLGHDPFADARKWKECIIKPYEGGEPGASARLAAVLKPLMWRNSHAWVAADHPLPPRTLRIARLHFTPGERAFYNHIVSKTREARQAMEEKEAHPNEPAPPSPTAGASRKRKRRGGAAADEATLLREATERAVAQLRLACIHPQLTQYWKTLSGELQLEQGGALSMAEIMQRMCDGVQSELQSAERELCGTLNTLAQRLLAAKAPASRQRRKSAGPHKVHGQGEEEDLADEKGKAAVVDVEMLDGDADAGAYEEPGDEPGSPVSGAPAAKRAKLGVAGAPDSPVSPHRKKRRSASEYASSLEAHQARLQHAVEVLEQSLRVGEKGIEAMASKEALKKLNDISSANASIRAWRLIEASTAYHLAAAYSQTGREADAEAMRARLADKLADVRSSADEKLVKARSQVEQVADRVAGLKKRLGEEWAAAVSAGWPAEVEGDPRAWLDQLLADYQAAQAQEKQRRNTLEAGDGSTVQVLMGKEVQVALRAREEAALETRMGLEGVVGLPLLQDLVQRLQMAADCLAGRQSDLPARFASLERAQELPAFIPEHWLCWTAMSDASPETTVRIAVAMHQSCGALEVQRVERQVQRFLRAVEKYSKDKHTALLNEELALFAVAQVEEDVMHAAKGEATSATAGPSGHKSIPELERLAASQKERCEKIAARRRFLQNNLFRQPQDKPKCMLCRRALTKANVFRVVSAHTAQTAVDEPKYLQIKVHGSYMSKIDALVRRLVHLRETRPDEKSLVFSQFPLALQLVAKALAVNNIGFSQLGTGRSNENRTALSTFIDGVKKEDPRKEDDKKGQREVHVFLLSLKAGAAGLTLVRANHVFLLEPAVDPAIAQQAIGRVHRIGQTRPVVVTRLLMDDTVEEHVMQAQERRQPLFLDSEPAEEPTSVDAPAPRGDTMAVAEMRGLLDAVLQ</sequence>
<dbReference type="PANTHER" id="PTHR45865">
    <property type="entry name" value="E3 UBIQUITIN-PROTEIN LIGASE SHPRH FAMILY MEMBER"/>
    <property type="match status" value="1"/>
</dbReference>
<dbReference type="SMART" id="SM00487">
    <property type="entry name" value="DEXDc"/>
    <property type="match status" value="1"/>
</dbReference>
<keyword evidence="1" id="KW-0378">Hydrolase</keyword>
<keyword evidence="5" id="KW-1185">Reference proteome</keyword>
<dbReference type="InterPro" id="IPR000330">
    <property type="entry name" value="SNF2_N"/>
</dbReference>
<feature type="compositionally biased region" description="Basic and acidic residues" evidence="2">
    <location>
        <begin position="149"/>
        <end position="159"/>
    </location>
</feature>
<dbReference type="Proteomes" id="UP001489004">
    <property type="component" value="Unassembled WGS sequence"/>
</dbReference>
<feature type="compositionally biased region" description="Basic residues" evidence="2">
    <location>
        <begin position="774"/>
        <end position="786"/>
    </location>
</feature>
<dbReference type="CDD" id="cd18793">
    <property type="entry name" value="SF2_C_SNF"/>
    <property type="match status" value="1"/>
</dbReference>